<sequence>MSPVENPAPESNFLVALLRDGAPVLATAPRELPDEVDDPTPVPATRRIAALAATDRSAPRDSLMIRATRYGVLLPLAFRALAVPVAWGWVVATSGFAGTWPCTVVAALSLVSTLAAVVLILKVPDLNGHITRGLLYADVVFALVSCLVVNVTVPAQSHPHAVWVPWVYLCGTVALWTIARGVPSGMAVVLLSLPLQAVLLWTGGPRPGGIGAQVAGALAGSAILVVASFTALGSLMLVGLGNRLALAIGIRNGRTAERARTERALHDTVLQVLESMAMRTTEDEEDPRAELARLRSAARAQANDLRRGLDTGDGQQADGLGEELAAVATEMARDGLRAQLVVADVDDDVLSEVRRIAVRDAVREALRNTIKHAGTREVVVRLEEREGGIAVIARDHGIGYDEAERPPGFGVSKSMKARLAEVGGRCTVESRPGRGTRVTLWVPR</sequence>
<dbReference type="InterPro" id="IPR003594">
    <property type="entry name" value="HATPase_dom"/>
</dbReference>
<dbReference type="CDD" id="cd16917">
    <property type="entry name" value="HATPase_UhpB-NarQ-NarX-like"/>
    <property type="match status" value="1"/>
</dbReference>
<name>A0ABN2S6T8_9PSEU</name>
<evidence type="ECO:0000313" key="8">
    <source>
        <dbReference type="EMBL" id="GAA1981423.1"/>
    </source>
</evidence>
<keyword evidence="3" id="KW-0808">Transferase</keyword>
<keyword evidence="8" id="KW-0547">Nucleotide-binding</keyword>
<dbReference type="Proteomes" id="UP001501116">
    <property type="component" value="Unassembled WGS sequence"/>
</dbReference>
<gene>
    <name evidence="8" type="ORF">GCM10009754_67770</name>
</gene>
<keyword evidence="5" id="KW-0902">Two-component regulatory system</keyword>
<feature type="transmembrane region" description="Helical" evidence="6">
    <location>
        <begin position="98"/>
        <end position="121"/>
    </location>
</feature>
<evidence type="ECO:0000256" key="3">
    <source>
        <dbReference type="ARBA" id="ARBA00022679"/>
    </source>
</evidence>
<organism evidence="8 9">
    <name type="scientific">Amycolatopsis minnesotensis</name>
    <dbReference type="NCBI Taxonomy" id="337894"/>
    <lineage>
        <taxon>Bacteria</taxon>
        <taxon>Bacillati</taxon>
        <taxon>Actinomycetota</taxon>
        <taxon>Actinomycetes</taxon>
        <taxon>Pseudonocardiales</taxon>
        <taxon>Pseudonocardiaceae</taxon>
        <taxon>Amycolatopsis</taxon>
    </lineage>
</organism>
<keyword evidence="9" id="KW-1185">Reference proteome</keyword>
<dbReference type="GO" id="GO:0005524">
    <property type="term" value="F:ATP binding"/>
    <property type="evidence" value="ECO:0007669"/>
    <property type="project" value="UniProtKB-KW"/>
</dbReference>
<evidence type="ECO:0000256" key="4">
    <source>
        <dbReference type="ARBA" id="ARBA00022777"/>
    </source>
</evidence>
<feature type="transmembrane region" description="Helical" evidence="6">
    <location>
        <begin position="161"/>
        <end position="179"/>
    </location>
</feature>
<dbReference type="PANTHER" id="PTHR24421:SF10">
    <property type="entry name" value="NITRATE_NITRITE SENSOR PROTEIN NARQ"/>
    <property type="match status" value="1"/>
</dbReference>
<evidence type="ECO:0000313" key="9">
    <source>
        <dbReference type="Proteomes" id="UP001501116"/>
    </source>
</evidence>
<dbReference type="RefSeq" id="WP_344428502.1">
    <property type="nucleotide sequence ID" value="NZ_BAAANN010000034.1"/>
</dbReference>
<evidence type="ECO:0000256" key="6">
    <source>
        <dbReference type="SAM" id="Phobius"/>
    </source>
</evidence>
<keyword evidence="6" id="KW-1133">Transmembrane helix</keyword>
<proteinExistence type="predicted"/>
<reference evidence="8 9" key="1">
    <citation type="journal article" date="2019" name="Int. J. Syst. Evol. Microbiol.">
        <title>The Global Catalogue of Microorganisms (GCM) 10K type strain sequencing project: providing services to taxonomists for standard genome sequencing and annotation.</title>
        <authorList>
            <consortium name="The Broad Institute Genomics Platform"/>
            <consortium name="The Broad Institute Genome Sequencing Center for Infectious Disease"/>
            <person name="Wu L."/>
            <person name="Ma J."/>
        </authorList>
    </citation>
    <scope>NUCLEOTIDE SEQUENCE [LARGE SCALE GENOMIC DNA]</scope>
    <source>
        <strain evidence="8 9">JCM 14545</strain>
    </source>
</reference>
<protein>
    <recommendedName>
        <fullName evidence="2">histidine kinase</fullName>
        <ecNumber evidence="2">2.7.13.3</ecNumber>
    </recommendedName>
</protein>
<feature type="transmembrane region" description="Helical" evidence="6">
    <location>
        <begin position="70"/>
        <end position="92"/>
    </location>
</feature>
<feature type="domain" description="Histidine kinase/HSP90-like ATPase" evidence="7">
    <location>
        <begin position="357"/>
        <end position="443"/>
    </location>
</feature>
<evidence type="ECO:0000256" key="2">
    <source>
        <dbReference type="ARBA" id="ARBA00012438"/>
    </source>
</evidence>
<keyword evidence="6" id="KW-0812">Transmembrane</keyword>
<evidence type="ECO:0000256" key="5">
    <source>
        <dbReference type="ARBA" id="ARBA00023012"/>
    </source>
</evidence>
<dbReference type="InterPro" id="IPR050482">
    <property type="entry name" value="Sensor_HK_TwoCompSys"/>
</dbReference>
<evidence type="ECO:0000259" key="7">
    <source>
        <dbReference type="Pfam" id="PF02518"/>
    </source>
</evidence>
<keyword evidence="8" id="KW-0067">ATP-binding</keyword>
<dbReference type="Gene3D" id="3.30.565.10">
    <property type="entry name" value="Histidine kinase-like ATPase, C-terminal domain"/>
    <property type="match status" value="1"/>
</dbReference>
<feature type="transmembrane region" description="Helical" evidence="6">
    <location>
        <begin position="210"/>
        <end position="238"/>
    </location>
</feature>
<comment type="catalytic activity">
    <reaction evidence="1">
        <text>ATP + protein L-histidine = ADP + protein N-phospho-L-histidine.</text>
        <dbReference type="EC" id="2.7.13.3"/>
    </reaction>
</comment>
<dbReference type="InterPro" id="IPR036890">
    <property type="entry name" value="HATPase_C_sf"/>
</dbReference>
<dbReference type="SUPFAM" id="SSF55874">
    <property type="entry name" value="ATPase domain of HSP90 chaperone/DNA topoisomerase II/histidine kinase"/>
    <property type="match status" value="1"/>
</dbReference>
<accession>A0ABN2S6T8</accession>
<evidence type="ECO:0000256" key="1">
    <source>
        <dbReference type="ARBA" id="ARBA00000085"/>
    </source>
</evidence>
<dbReference type="EC" id="2.7.13.3" evidence="2"/>
<feature type="transmembrane region" description="Helical" evidence="6">
    <location>
        <begin position="133"/>
        <end position="155"/>
    </location>
</feature>
<dbReference type="Pfam" id="PF02518">
    <property type="entry name" value="HATPase_c"/>
    <property type="match status" value="1"/>
</dbReference>
<feature type="transmembrane region" description="Helical" evidence="6">
    <location>
        <begin position="186"/>
        <end position="204"/>
    </location>
</feature>
<keyword evidence="4" id="KW-0418">Kinase</keyword>
<dbReference type="PANTHER" id="PTHR24421">
    <property type="entry name" value="NITRATE/NITRITE SENSOR PROTEIN NARX-RELATED"/>
    <property type="match status" value="1"/>
</dbReference>
<comment type="caution">
    <text evidence="8">The sequence shown here is derived from an EMBL/GenBank/DDBJ whole genome shotgun (WGS) entry which is preliminary data.</text>
</comment>
<keyword evidence="6" id="KW-0472">Membrane</keyword>
<dbReference type="EMBL" id="BAAANN010000034">
    <property type="protein sequence ID" value="GAA1981423.1"/>
    <property type="molecule type" value="Genomic_DNA"/>
</dbReference>